<dbReference type="Proteomes" id="UP000534783">
    <property type="component" value="Unassembled WGS sequence"/>
</dbReference>
<protein>
    <recommendedName>
        <fullName evidence="4">DUF3631 domain-containing protein</fullName>
    </recommendedName>
</protein>
<evidence type="ECO:0000256" key="1">
    <source>
        <dbReference type="SAM" id="MobiDB-lite"/>
    </source>
</evidence>
<comment type="caution">
    <text evidence="2">The sequence shown here is derived from an EMBL/GenBank/DDBJ whole genome shotgun (WGS) entry which is preliminary data.</text>
</comment>
<proteinExistence type="predicted"/>
<evidence type="ECO:0000313" key="3">
    <source>
        <dbReference type="Proteomes" id="UP000534783"/>
    </source>
</evidence>
<evidence type="ECO:0008006" key="4">
    <source>
        <dbReference type="Google" id="ProtNLM"/>
    </source>
</evidence>
<name>A0A7X6ICR4_9BACT</name>
<reference evidence="2 3" key="1">
    <citation type="journal article" date="2020" name="Nature">
        <title>Bacterial chemolithoautotrophy via manganese oxidation.</title>
        <authorList>
            <person name="Yu H."/>
            <person name="Leadbetter J.R."/>
        </authorList>
    </citation>
    <scope>NUCLEOTIDE SEQUENCE [LARGE SCALE GENOMIC DNA]</scope>
    <source>
        <strain evidence="2 3">Mn-1</strain>
    </source>
</reference>
<evidence type="ECO:0000313" key="2">
    <source>
        <dbReference type="EMBL" id="NKE72968.1"/>
    </source>
</evidence>
<dbReference type="RefSeq" id="WP_168062898.1">
    <property type="nucleotide sequence ID" value="NZ_VTOW01000004.1"/>
</dbReference>
<dbReference type="AlphaFoldDB" id="A0A7X6ICR4"/>
<keyword evidence="3" id="KW-1185">Reference proteome</keyword>
<dbReference type="EMBL" id="VTOW01000004">
    <property type="protein sequence ID" value="NKE72968.1"/>
    <property type="molecule type" value="Genomic_DNA"/>
</dbReference>
<accession>A0A7X6ICR4</accession>
<gene>
    <name evidence="2" type="ORF">MNODULE_19630</name>
</gene>
<organism evidence="2 3">
    <name type="scientific">Candidatus Manganitrophus noduliformans</name>
    <dbReference type="NCBI Taxonomy" id="2606439"/>
    <lineage>
        <taxon>Bacteria</taxon>
        <taxon>Pseudomonadati</taxon>
        <taxon>Nitrospirota</taxon>
        <taxon>Nitrospiria</taxon>
        <taxon>Candidatus Troglogloeales</taxon>
        <taxon>Candidatus Manganitrophaceae</taxon>
        <taxon>Candidatus Manganitrophus</taxon>
    </lineage>
</organism>
<sequence>MDPIKNEVESNLKNQKTIPTVSRVFRSGILVEMVYRPKEQQTGLILWDGHSHRYMQALDLDPSHRLVPYSPQNNLVKNDVVLFPSDAEEYGTEAELLGEIQCFIHRYIDVSPLFEKIASYYVLFSWIYDSFNELPYLRLRGDYGSGKTRALLTIGSLCYKPIFASGASTVSPIFRILDAFRGTLIIDEGDFRFSDEKTEIVKILNNGNVKGFPVLRSEVSVTKEFNPRAYHVFGPKLVATRGFFDDRALESRFITEEMGTRRLREDIPINLPDHFKEEALHLRNKLLLFRFRNWGKHCTDEALVDRSIEPRLNQIFVPLLSIIENNKAREELREIARQYNREIITDRGMDTEAQVLEVIRDLATASNTARIAIKEIAAWFTDRYGGEYERKITNKWIGSVIRRKLHLKTQKSEGVFVISLLEEQPKLDRLYQKYGLAPKEEAIPQDAGALAPSNLLFPSADEVPEVPEVPGEAEKPDFKPNFGEGR</sequence>
<feature type="region of interest" description="Disordered" evidence="1">
    <location>
        <begin position="461"/>
        <end position="486"/>
    </location>
</feature>